<dbReference type="EMBL" id="MF101451">
    <property type="protein sequence ID" value="ARW68284.1"/>
    <property type="molecule type" value="Genomic_DNA"/>
</dbReference>
<proteinExistence type="predicted"/>
<name>A0A1Z1MRD4_9FLOR</name>
<sequence length="144" mass="17218">MIYSKNLSSRYFQGSWFSQTNVYMINSKKQKQFKRTLSLILNKTRKSNIKWFTNDNKMKAKFNIHNTLKLHKNIFLNENINLTIKVLSINLLKVDYGIILNNFIYEEYIYMIHNNLMFSSGILKEIKHHKYLGIVISSYIKLNN</sequence>
<organism evidence="1">
    <name type="scientific">Chondria sp.</name>
    <name type="common">in: red algae</name>
    <dbReference type="NCBI Taxonomy" id="1982705"/>
    <lineage>
        <taxon>Eukaryota</taxon>
        <taxon>Rhodophyta</taxon>
        <taxon>Florideophyceae</taxon>
        <taxon>Rhodymeniophycidae</taxon>
        <taxon>Ceramiales</taxon>
        <taxon>Rhodomelaceae</taxon>
        <taxon>Chondrieae</taxon>
        <taxon>Chondria</taxon>
    </lineage>
</organism>
<gene>
    <name evidence="1" type="primary">ycf58</name>
</gene>
<keyword evidence="1" id="KW-0150">Chloroplast</keyword>
<geneLocation type="chloroplast" evidence="1"/>
<keyword evidence="1" id="KW-0934">Plastid</keyword>
<protein>
    <submittedName>
        <fullName evidence="1">Uncharacterized protein</fullName>
    </submittedName>
</protein>
<dbReference type="AlphaFoldDB" id="A0A1Z1MRD4"/>
<reference evidence="1" key="1">
    <citation type="journal article" date="2017" name="J. Phycol.">
        <title>Analysis of chloroplast genomes and a supermatrix inform reclassification of the Rhodomelaceae (Rhodophyta).</title>
        <authorList>
            <person name="Diaz-Tapia P."/>
            <person name="Maggs C.A."/>
            <person name="West J.A."/>
            <person name="Verbruggen H."/>
        </authorList>
    </citation>
    <scope>NUCLEOTIDE SEQUENCE</scope>
    <source>
        <strain evidence="1">PD1582</strain>
    </source>
</reference>
<evidence type="ECO:0000313" key="1">
    <source>
        <dbReference type="EMBL" id="ARW68284.1"/>
    </source>
</evidence>
<accession>A0A1Z1MRD4</accession>